<protein>
    <submittedName>
        <fullName evidence="2">Uncharacterized protein</fullName>
    </submittedName>
</protein>
<dbReference type="Gramene" id="OMO88736">
    <property type="protein sequence ID" value="OMO88736"/>
    <property type="gene ID" value="CCACVL1_08237"/>
</dbReference>
<proteinExistence type="predicted"/>
<keyword evidence="1" id="KW-0732">Signal</keyword>
<name>A0A1R3J1S9_COCAP</name>
<feature type="chain" id="PRO_5012277655" evidence="1">
    <location>
        <begin position="24"/>
        <end position="41"/>
    </location>
</feature>
<evidence type="ECO:0000313" key="3">
    <source>
        <dbReference type="Proteomes" id="UP000188268"/>
    </source>
</evidence>
<reference evidence="2 3" key="1">
    <citation type="submission" date="2013-09" db="EMBL/GenBank/DDBJ databases">
        <title>Corchorus capsularis genome sequencing.</title>
        <authorList>
            <person name="Alam M."/>
            <person name="Haque M.S."/>
            <person name="Islam M.S."/>
            <person name="Emdad E.M."/>
            <person name="Islam M.M."/>
            <person name="Ahmed B."/>
            <person name="Halim A."/>
            <person name="Hossen Q.M.M."/>
            <person name="Hossain M.Z."/>
            <person name="Ahmed R."/>
            <person name="Khan M.M."/>
            <person name="Islam R."/>
            <person name="Rashid M.M."/>
            <person name="Khan S.A."/>
            <person name="Rahman M.S."/>
            <person name="Alam M."/>
        </authorList>
    </citation>
    <scope>NUCLEOTIDE SEQUENCE [LARGE SCALE GENOMIC DNA]</scope>
    <source>
        <strain evidence="3">cv. CVL-1</strain>
        <tissue evidence="2">Whole seedling</tissue>
    </source>
</reference>
<keyword evidence="3" id="KW-1185">Reference proteome</keyword>
<evidence type="ECO:0000256" key="1">
    <source>
        <dbReference type="SAM" id="SignalP"/>
    </source>
</evidence>
<dbReference type="EMBL" id="AWWV01008929">
    <property type="protein sequence ID" value="OMO88736.1"/>
    <property type="molecule type" value="Genomic_DNA"/>
</dbReference>
<dbReference type="AlphaFoldDB" id="A0A1R3J1S9"/>
<accession>A0A1R3J1S9</accession>
<feature type="signal peptide" evidence="1">
    <location>
        <begin position="1"/>
        <end position="23"/>
    </location>
</feature>
<comment type="caution">
    <text evidence="2">The sequence shown here is derived from an EMBL/GenBank/DDBJ whole genome shotgun (WGS) entry which is preliminary data.</text>
</comment>
<gene>
    <name evidence="2" type="ORF">CCACVL1_08237</name>
</gene>
<dbReference type="Proteomes" id="UP000188268">
    <property type="component" value="Unassembled WGS sequence"/>
</dbReference>
<sequence>MSFFFSFSSFFVLPLSTTSIVSTTRPPRLCPALEFLVIVVR</sequence>
<evidence type="ECO:0000313" key="2">
    <source>
        <dbReference type="EMBL" id="OMO88736.1"/>
    </source>
</evidence>
<organism evidence="2 3">
    <name type="scientific">Corchorus capsularis</name>
    <name type="common">Jute</name>
    <dbReference type="NCBI Taxonomy" id="210143"/>
    <lineage>
        <taxon>Eukaryota</taxon>
        <taxon>Viridiplantae</taxon>
        <taxon>Streptophyta</taxon>
        <taxon>Embryophyta</taxon>
        <taxon>Tracheophyta</taxon>
        <taxon>Spermatophyta</taxon>
        <taxon>Magnoliopsida</taxon>
        <taxon>eudicotyledons</taxon>
        <taxon>Gunneridae</taxon>
        <taxon>Pentapetalae</taxon>
        <taxon>rosids</taxon>
        <taxon>malvids</taxon>
        <taxon>Malvales</taxon>
        <taxon>Malvaceae</taxon>
        <taxon>Grewioideae</taxon>
        <taxon>Apeibeae</taxon>
        <taxon>Corchorus</taxon>
    </lineage>
</organism>